<dbReference type="PANTHER" id="PTHR46383:SF1">
    <property type="entry name" value="ASPARTATE AMINOTRANSFERASE"/>
    <property type="match status" value="1"/>
</dbReference>
<dbReference type="FunFam" id="3.40.640.10:FF:000033">
    <property type="entry name" value="Aspartate aminotransferase"/>
    <property type="match status" value="1"/>
</dbReference>
<dbReference type="SUPFAM" id="SSF53383">
    <property type="entry name" value="PLP-dependent transferases"/>
    <property type="match status" value="1"/>
</dbReference>
<dbReference type="GO" id="GO:0006520">
    <property type="term" value="P:amino acid metabolic process"/>
    <property type="evidence" value="ECO:0007669"/>
    <property type="project" value="InterPro"/>
</dbReference>
<dbReference type="InterPro" id="IPR015422">
    <property type="entry name" value="PyrdxlP-dep_Trfase_small"/>
</dbReference>
<dbReference type="InterPro" id="IPR050596">
    <property type="entry name" value="AspAT/PAT-like"/>
</dbReference>
<dbReference type="EMBL" id="FNDZ01000004">
    <property type="protein sequence ID" value="SDI74845.1"/>
    <property type="molecule type" value="Genomic_DNA"/>
</dbReference>
<dbReference type="Proteomes" id="UP000183255">
    <property type="component" value="Unassembled WGS sequence"/>
</dbReference>
<protein>
    <submittedName>
        <fullName evidence="7">Aspartate aminotransferase</fullName>
    </submittedName>
</protein>
<dbReference type="RefSeq" id="WP_031576175.1">
    <property type="nucleotide sequence ID" value="NZ_FNDZ01000004.1"/>
</dbReference>
<comment type="cofactor">
    <cofactor evidence="1">
        <name>pyridoxal 5'-phosphate</name>
        <dbReference type="ChEBI" id="CHEBI:597326"/>
    </cofactor>
</comment>
<dbReference type="CDD" id="cd00609">
    <property type="entry name" value="AAT_like"/>
    <property type="match status" value="1"/>
</dbReference>
<dbReference type="InterPro" id="IPR015424">
    <property type="entry name" value="PyrdxlP-dep_Trfase"/>
</dbReference>
<evidence type="ECO:0000259" key="6">
    <source>
        <dbReference type="Pfam" id="PF00155"/>
    </source>
</evidence>
<evidence type="ECO:0000313" key="8">
    <source>
        <dbReference type="Proteomes" id="UP000183255"/>
    </source>
</evidence>
<sequence>MIFSNKAKRLAPSITLAITAKAKELKAQGKDIIGFGAGEPDFNTPQNIIDACNRALEEGKTKYVPASGINELKDAVIEKFRRDNGLTYKREQIIISTGGKQCLANALTALLNPMDEVLIAKPYWVSYPDLVHLADGVPVIVETSEETDYKFTRENLTKALTEKSKVIIINSPNNPTGTIYSKEELMDLAEFCKEHDLFIISDEIYEPLIYGGDRHVSIATLSEDAYERTLVVNALSKAYAMTGWRLGYAAGPKDLIKMMSNIQSHTTSNSTSFVQYAAVEALNGDQSFIPEMNEEFKRRRDYMVSRADKIEGLRYIYPKGAFYLMLDIRSYLGKSYRGEVLEDSLQFAEKLLTDYLVALVPGSGFGLEGFVRLSYAINTDAIGKGFDRIEAFLSEIQ</sequence>
<organism evidence="7 8">
    <name type="scientific">Proteiniclasticum ruminis</name>
    <dbReference type="NCBI Taxonomy" id="398199"/>
    <lineage>
        <taxon>Bacteria</taxon>
        <taxon>Bacillati</taxon>
        <taxon>Bacillota</taxon>
        <taxon>Clostridia</taxon>
        <taxon>Eubacteriales</taxon>
        <taxon>Clostridiaceae</taxon>
        <taxon>Proteiniclasticum</taxon>
    </lineage>
</organism>
<keyword evidence="3 7" id="KW-0032">Aminotransferase</keyword>
<name>A0A1G8N413_9CLOT</name>
<gene>
    <name evidence="7" type="ORF">SAMN05421804_10486</name>
</gene>
<evidence type="ECO:0000256" key="3">
    <source>
        <dbReference type="ARBA" id="ARBA00022576"/>
    </source>
</evidence>
<dbReference type="PANTHER" id="PTHR46383">
    <property type="entry name" value="ASPARTATE AMINOTRANSFERASE"/>
    <property type="match status" value="1"/>
</dbReference>
<evidence type="ECO:0000256" key="5">
    <source>
        <dbReference type="ARBA" id="ARBA00022898"/>
    </source>
</evidence>
<evidence type="ECO:0000256" key="2">
    <source>
        <dbReference type="ARBA" id="ARBA00007441"/>
    </source>
</evidence>
<feature type="domain" description="Aminotransferase class I/classII large" evidence="6">
    <location>
        <begin position="30"/>
        <end position="382"/>
    </location>
</feature>
<evidence type="ECO:0000256" key="1">
    <source>
        <dbReference type="ARBA" id="ARBA00001933"/>
    </source>
</evidence>
<accession>A0A1G8N413</accession>
<dbReference type="Gene3D" id="3.40.640.10">
    <property type="entry name" value="Type I PLP-dependent aspartate aminotransferase-like (Major domain)"/>
    <property type="match status" value="1"/>
</dbReference>
<comment type="similarity">
    <text evidence="2">Belongs to the class-I pyridoxal-phosphate-dependent aminotransferase family.</text>
</comment>
<reference evidence="7 8" key="1">
    <citation type="submission" date="2016-10" db="EMBL/GenBank/DDBJ databases">
        <authorList>
            <person name="de Groot N.N."/>
        </authorList>
    </citation>
    <scope>NUCLEOTIDE SEQUENCE [LARGE SCALE GENOMIC DNA]</scope>
    <source>
        <strain evidence="7 8">CGMCC 1.5058</strain>
    </source>
</reference>
<dbReference type="AlphaFoldDB" id="A0A1G8N413"/>
<dbReference type="InterPro" id="IPR004839">
    <property type="entry name" value="Aminotransferase_I/II_large"/>
</dbReference>
<dbReference type="Pfam" id="PF00155">
    <property type="entry name" value="Aminotran_1_2"/>
    <property type="match status" value="1"/>
</dbReference>
<evidence type="ECO:0000256" key="4">
    <source>
        <dbReference type="ARBA" id="ARBA00022679"/>
    </source>
</evidence>
<keyword evidence="4 7" id="KW-0808">Transferase</keyword>
<keyword evidence="5" id="KW-0663">Pyridoxal phosphate</keyword>
<evidence type="ECO:0000313" key="7">
    <source>
        <dbReference type="EMBL" id="SDI74845.1"/>
    </source>
</evidence>
<dbReference type="GO" id="GO:0008483">
    <property type="term" value="F:transaminase activity"/>
    <property type="evidence" value="ECO:0007669"/>
    <property type="project" value="UniProtKB-KW"/>
</dbReference>
<dbReference type="GO" id="GO:0030170">
    <property type="term" value="F:pyridoxal phosphate binding"/>
    <property type="evidence" value="ECO:0007669"/>
    <property type="project" value="InterPro"/>
</dbReference>
<dbReference type="InterPro" id="IPR015421">
    <property type="entry name" value="PyrdxlP-dep_Trfase_major"/>
</dbReference>
<proteinExistence type="inferred from homology"/>
<dbReference type="Gene3D" id="3.90.1150.10">
    <property type="entry name" value="Aspartate Aminotransferase, domain 1"/>
    <property type="match status" value="1"/>
</dbReference>